<name>A0ABX8B5I1_9BACT</name>
<evidence type="ECO:0000256" key="1">
    <source>
        <dbReference type="ARBA" id="ARBA00022729"/>
    </source>
</evidence>
<sequence>MTRSEFLKSLALGLGGCVLPTEGVLGCLSSWPSEDLETAEKLGAGLPRFPREFRGVWVATVENIDFPSSRYLSPEQQQAELLGILDLAQTLGFNAVIFQVRPMCDALYASPYEPWSEYLCGTMGQAPSPLYDPLAFAIEAAHARGLELHAWFNPFRALHRARQGGVDPQHIARQRPDLAKPYGRYHWLDPGEPEARAHSCRVILDVVERYDIDAVHFDDYFYPYKERLVSGYLIPFPDDASWARYGHGKTWRTRDDWRRHNINVFLGEVSAGIRRLKPYVKFGISPFGIWQPDHPPGIQGLNSYMELCSDSRRWLSEGLVDYLAPQLYWPIERERQSYPRLLEWWLAQNRQGRHVWPGSAAFKVADGTPRAVPAHEIAAQVRLARRLNRQGGNIHFSFRAFRRNRGGLSDLLKKEVYAIPALVPASPWLDATVLPAPRLEIGVDPTRRHLVAAWQVVSPTMDSTSDKAAPVARWCIAIQTGETWELQVQPATCHQVALPETARAVAVWPVSRTGIEGRRAIVRRL</sequence>
<proteinExistence type="predicted"/>
<dbReference type="RefSeq" id="WP_211428117.1">
    <property type="nucleotide sequence ID" value="NZ_CP072648.1"/>
</dbReference>
<reference evidence="3 4" key="1">
    <citation type="submission" date="2021-03" db="EMBL/GenBank/DDBJ databases">
        <title>Genomic and phenotypic characterization of Chloracidobacterium isolates provides evidence for multiple species.</title>
        <authorList>
            <person name="Saini M.K."/>
            <person name="Costas A.M.G."/>
            <person name="Tank M."/>
            <person name="Bryant D.A."/>
        </authorList>
    </citation>
    <scope>NUCLEOTIDE SEQUENCE [LARGE SCALE GENOMIC DNA]</scope>
    <source>
        <strain evidence="3 4">BV2-C</strain>
    </source>
</reference>
<dbReference type="InterPro" id="IPR017853">
    <property type="entry name" value="GH"/>
</dbReference>
<dbReference type="Proteomes" id="UP000676506">
    <property type="component" value="Chromosome 1"/>
</dbReference>
<gene>
    <name evidence="3" type="ORF">J8C06_07610</name>
</gene>
<dbReference type="InterPro" id="IPR052177">
    <property type="entry name" value="Divisome_Glycosyl_Hydrolase"/>
</dbReference>
<feature type="domain" description="Glycosyl hydrolase-like 10" evidence="2">
    <location>
        <begin position="52"/>
        <end position="364"/>
    </location>
</feature>
<organism evidence="3 4">
    <name type="scientific">Chloracidobacterium validum</name>
    <dbReference type="NCBI Taxonomy" id="2821543"/>
    <lineage>
        <taxon>Bacteria</taxon>
        <taxon>Pseudomonadati</taxon>
        <taxon>Acidobacteriota</taxon>
        <taxon>Terriglobia</taxon>
        <taxon>Terriglobales</taxon>
        <taxon>Acidobacteriaceae</taxon>
        <taxon>Chloracidobacterium</taxon>
    </lineage>
</organism>
<dbReference type="SUPFAM" id="SSF51445">
    <property type="entry name" value="(Trans)glycosidases"/>
    <property type="match status" value="1"/>
</dbReference>
<protein>
    <submittedName>
        <fullName evidence="3">Family 10 glycosylhydrolase</fullName>
    </submittedName>
</protein>
<evidence type="ECO:0000259" key="2">
    <source>
        <dbReference type="Pfam" id="PF02638"/>
    </source>
</evidence>
<dbReference type="PANTHER" id="PTHR43405">
    <property type="entry name" value="GLYCOSYL HYDROLASE DIGH"/>
    <property type="match status" value="1"/>
</dbReference>
<dbReference type="InterPro" id="IPR003790">
    <property type="entry name" value="GHL10"/>
</dbReference>
<dbReference type="Gene3D" id="3.20.20.80">
    <property type="entry name" value="Glycosidases"/>
    <property type="match status" value="1"/>
</dbReference>
<evidence type="ECO:0000313" key="3">
    <source>
        <dbReference type="EMBL" id="QUW02227.1"/>
    </source>
</evidence>
<accession>A0ABX8B5I1</accession>
<dbReference type="Pfam" id="PF02638">
    <property type="entry name" value="GHL10"/>
    <property type="match status" value="1"/>
</dbReference>
<dbReference type="PANTHER" id="PTHR43405:SF1">
    <property type="entry name" value="GLYCOSYL HYDROLASE DIGH"/>
    <property type="match status" value="1"/>
</dbReference>
<keyword evidence="1" id="KW-0732">Signal</keyword>
<dbReference type="EMBL" id="CP072648">
    <property type="protein sequence ID" value="QUW02227.1"/>
    <property type="molecule type" value="Genomic_DNA"/>
</dbReference>
<keyword evidence="4" id="KW-1185">Reference proteome</keyword>
<evidence type="ECO:0000313" key="4">
    <source>
        <dbReference type="Proteomes" id="UP000676506"/>
    </source>
</evidence>